<sequence length="212" mass="23621">MRKIFRNYVPIADSLAALLSPHAEVVLHDLETDTVAYIVNPISGRKVGDPSETAMDENISLDLDVMGPYPKVSRDLHRMKSTTAVLRDENGAAAGLFCVNLDVSRFDAAAEMLQSLIGIPEQADQPSVLFETDWREQINTRIYDFLRERRTSLEAMTRDERTEMIQALDANGAFSIRNSPTYVSQLLGISRATLYKAMRPARDKSNDLGSGL</sequence>
<dbReference type="AlphaFoldDB" id="A0A073JCA4"/>
<dbReference type="EMBL" id="JAMD01000007">
    <property type="protein sequence ID" value="KEJ95367.1"/>
    <property type="molecule type" value="Genomic_DNA"/>
</dbReference>
<dbReference type="InterPro" id="IPR013559">
    <property type="entry name" value="YheO"/>
</dbReference>
<proteinExistence type="predicted"/>
<feature type="domain" description="YheO-like" evidence="1">
    <location>
        <begin position="6"/>
        <end position="111"/>
    </location>
</feature>
<protein>
    <recommendedName>
        <fullName evidence="5">YheO-like PAS domain protein</fullName>
    </recommendedName>
</protein>
<dbReference type="Pfam" id="PF13309">
    <property type="entry name" value="HTH_22"/>
    <property type="match status" value="1"/>
</dbReference>
<evidence type="ECO:0000259" key="2">
    <source>
        <dbReference type="Pfam" id="PF13309"/>
    </source>
</evidence>
<dbReference type="RefSeq" id="WP_037927594.1">
    <property type="nucleotide sequence ID" value="NZ_CP054606.1"/>
</dbReference>
<dbReference type="Proteomes" id="UP000027746">
    <property type="component" value="Unassembled WGS sequence"/>
</dbReference>
<keyword evidence="4" id="KW-1185">Reference proteome</keyword>
<dbReference type="PANTHER" id="PTHR35568">
    <property type="entry name" value="TRANSCRIPTIONAL REGULATOR DAUR"/>
    <property type="match status" value="1"/>
</dbReference>
<organism evidence="3 4">
    <name type="scientific">Pseudosulfitobacter pseudonitzschiae</name>
    <dbReference type="NCBI Taxonomy" id="1402135"/>
    <lineage>
        <taxon>Bacteria</taxon>
        <taxon>Pseudomonadati</taxon>
        <taxon>Pseudomonadota</taxon>
        <taxon>Alphaproteobacteria</taxon>
        <taxon>Rhodobacterales</taxon>
        <taxon>Roseobacteraceae</taxon>
        <taxon>Pseudosulfitobacter</taxon>
    </lineage>
</organism>
<evidence type="ECO:0008006" key="5">
    <source>
        <dbReference type="Google" id="ProtNLM"/>
    </source>
</evidence>
<dbReference type="InterPro" id="IPR039445">
    <property type="entry name" value="DauR-like_HTH"/>
</dbReference>
<reference evidence="3 4" key="1">
    <citation type="submission" date="2014-01" db="EMBL/GenBank/DDBJ databases">
        <title>Sulfitobacter sp. H3 (MCCC 1A00686) Genome Sequencing.</title>
        <authorList>
            <person name="Lai Q."/>
            <person name="Hong Z."/>
        </authorList>
    </citation>
    <scope>NUCLEOTIDE SEQUENCE [LARGE SCALE GENOMIC DNA]</scope>
    <source>
        <strain evidence="3 4">H3</strain>
    </source>
</reference>
<evidence type="ECO:0000313" key="3">
    <source>
        <dbReference type="EMBL" id="KEJ95367.1"/>
    </source>
</evidence>
<feature type="domain" description="Transcriptional regulator DauR-like HTH" evidence="2">
    <location>
        <begin position="138"/>
        <end position="197"/>
    </location>
</feature>
<dbReference type="GeneID" id="68872557"/>
<evidence type="ECO:0000313" key="4">
    <source>
        <dbReference type="Proteomes" id="UP000027746"/>
    </source>
</evidence>
<gene>
    <name evidence="3" type="ORF">SUH3_22840</name>
</gene>
<dbReference type="Pfam" id="PF08348">
    <property type="entry name" value="PAS_6"/>
    <property type="match status" value="1"/>
</dbReference>
<name>A0A073JCA4_9RHOB</name>
<dbReference type="OrthoDB" id="9796595at2"/>
<comment type="caution">
    <text evidence="3">The sequence shown here is derived from an EMBL/GenBank/DDBJ whole genome shotgun (WGS) entry which is preliminary data.</text>
</comment>
<evidence type="ECO:0000259" key="1">
    <source>
        <dbReference type="Pfam" id="PF08348"/>
    </source>
</evidence>
<dbReference type="InterPro" id="IPR039446">
    <property type="entry name" value="DauR-like"/>
</dbReference>
<dbReference type="PANTHER" id="PTHR35568:SF1">
    <property type="entry name" value="TRANSCRIPTIONAL REGULATOR DAUR"/>
    <property type="match status" value="1"/>
</dbReference>
<accession>A0A073JCA4</accession>